<name>A0A382P696_9ZZZZ</name>
<dbReference type="Gene3D" id="3.60.20.10">
    <property type="entry name" value="Glutamine Phosphoribosylpyrophosphate, subunit 1, domain 1"/>
    <property type="match status" value="1"/>
</dbReference>
<dbReference type="InterPro" id="IPR017932">
    <property type="entry name" value="GATase_2_dom"/>
</dbReference>
<evidence type="ECO:0000256" key="11">
    <source>
        <dbReference type="ARBA" id="ARBA00023014"/>
    </source>
</evidence>
<dbReference type="PANTHER" id="PTHR11938">
    <property type="entry name" value="FAD NADPH DEHYDROGENASE/OXIDOREDUCTASE"/>
    <property type="match status" value="1"/>
</dbReference>
<dbReference type="GO" id="GO:0046872">
    <property type="term" value="F:metal ion binding"/>
    <property type="evidence" value="ECO:0007669"/>
    <property type="project" value="UniProtKB-KW"/>
</dbReference>
<keyword evidence="12" id="KW-0314">Glutamate biosynthesis</keyword>
<evidence type="ECO:0000256" key="2">
    <source>
        <dbReference type="ARBA" id="ARBA00001927"/>
    </source>
</evidence>
<evidence type="ECO:0000256" key="13">
    <source>
        <dbReference type="ARBA" id="ARBA00023291"/>
    </source>
</evidence>
<gene>
    <name evidence="16" type="ORF">METZ01_LOCUS321793</name>
</gene>
<dbReference type="GO" id="GO:0015930">
    <property type="term" value="F:glutamate synthase activity"/>
    <property type="evidence" value="ECO:0007669"/>
    <property type="project" value="TreeGrafter"/>
</dbReference>
<keyword evidence="5" id="KW-0285">Flavoprotein</keyword>
<reference evidence="16" key="1">
    <citation type="submission" date="2018-05" db="EMBL/GenBank/DDBJ databases">
        <authorList>
            <person name="Lanie J.A."/>
            <person name="Ng W.-L."/>
            <person name="Kazmierczak K.M."/>
            <person name="Andrzejewski T.M."/>
            <person name="Davidsen T.M."/>
            <person name="Wayne K.J."/>
            <person name="Tettelin H."/>
            <person name="Glass J.I."/>
            <person name="Rusch D."/>
            <person name="Podicherti R."/>
            <person name="Tsui H.-C.T."/>
            <person name="Winkler M.E."/>
        </authorList>
    </citation>
    <scope>NUCLEOTIDE SEQUENCE</scope>
</reference>
<evidence type="ECO:0000256" key="14">
    <source>
        <dbReference type="ARBA" id="ARBA00029440"/>
    </source>
</evidence>
<comment type="pathway">
    <text evidence="14">Amino-acid biosynthesis.</text>
</comment>
<dbReference type="PROSITE" id="PS51278">
    <property type="entry name" value="GATASE_TYPE_2"/>
    <property type="match status" value="1"/>
</dbReference>
<evidence type="ECO:0000256" key="3">
    <source>
        <dbReference type="ARBA" id="ARBA00009716"/>
    </source>
</evidence>
<dbReference type="GO" id="GO:0019676">
    <property type="term" value="P:ammonia assimilation cycle"/>
    <property type="evidence" value="ECO:0007669"/>
    <property type="project" value="TreeGrafter"/>
</dbReference>
<evidence type="ECO:0000256" key="9">
    <source>
        <dbReference type="ARBA" id="ARBA00023002"/>
    </source>
</evidence>
<keyword evidence="8" id="KW-0315">Glutamine amidotransferase</keyword>
<keyword evidence="11" id="KW-0411">Iron-sulfur</keyword>
<evidence type="ECO:0000256" key="7">
    <source>
        <dbReference type="ARBA" id="ARBA00022723"/>
    </source>
</evidence>
<dbReference type="InterPro" id="IPR050711">
    <property type="entry name" value="ET-N_metabolism_enzyme"/>
</dbReference>
<protein>
    <recommendedName>
        <fullName evidence="15">Glutamine amidotransferase type-2 domain-containing protein</fullName>
    </recommendedName>
</protein>
<dbReference type="EMBL" id="UINC01105187">
    <property type="protein sequence ID" value="SVC68939.1"/>
    <property type="molecule type" value="Genomic_DNA"/>
</dbReference>
<evidence type="ECO:0000256" key="5">
    <source>
        <dbReference type="ARBA" id="ARBA00022630"/>
    </source>
</evidence>
<dbReference type="InterPro" id="IPR029055">
    <property type="entry name" value="Ntn_hydrolases_N"/>
</dbReference>
<evidence type="ECO:0000256" key="10">
    <source>
        <dbReference type="ARBA" id="ARBA00023004"/>
    </source>
</evidence>
<dbReference type="SUPFAM" id="SSF56235">
    <property type="entry name" value="N-terminal nucleophile aminohydrolases (Ntn hydrolases)"/>
    <property type="match status" value="1"/>
</dbReference>
<dbReference type="AlphaFoldDB" id="A0A382P696"/>
<sequence length="187" mass="21161">MLKENTKESLYHMDQVKDNCGFGLMVNRHGVTSRKVVIGSISGLNSMTHRGAIGSDGKTGDGCGLLFDLNKRFFKKAVKKEVNIDLPENFGIAQIFSSYPLKRDFDKIRSILQSEGLVFFCSRQVPIDKSILGEIALNSLPFINQIFIIFAKDFNKEQFESSLLQARKKIEEIYDNDEKLYVCSMSC</sequence>
<evidence type="ECO:0000256" key="6">
    <source>
        <dbReference type="ARBA" id="ARBA00022643"/>
    </source>
</evidence>
<comment type="cofactor">
    <cofactor evidence="2">
        <name>[3Fe-4S] cluster</name>
        <dbReference type="ChEBI" id="CHEBI:21137"/>
    </cofactor>
</comment>
<keyword evidence="9" id="KW-0560">Oxidoreductase</keyword>
<evidence type="ECO:0000259" key="15">
    <source>
        <dbReference type="PROSITE" id="PS51278"/>
    </source>
</evidence>
<organism evidence="16">
    <name type="scientific">marine metagenome</name>
    <dbReference type="NCBI Taxonomy" id="408172"/>
    <lineage>
        <taxon>unclassified sequences</taxon>
        <taxon>metagenomes</taxon>
        <taxon>ecological metagenomes</taxon>
    </lineage>
</organism>
<proteinExistence type="inferred from homology"/>
<feature type="domain" description="Glutamine amidotransferase type-2" evidence="15">
    <location>
        <begin position="20"/>
        <end position="187"/>
    </location>
</feature>
<evidence type="ECO:0000313" key="16">
    <source>
        <dbReference type="EMBL" id="SVC68939.1"/>
    </source>
</evidence>
<dbReference type="GO" id="GO:0006537">
    <property type="term" value="P:glutamate biosynthetic process"/>
    <property type="evidence" value="ECO:0007669"/>
    <property type="project" value="UniProtKB-KW"/>
</dbReference>
<evidence type="ECO:0000256" key="1">
    <source>
        <dbReference type="ARBA" id="ARBA00001917"/>
    </source>
</evidence>
<comment type="cofactor">
    <cofactor evidence="1">
        <name>FMN</name>
        <dbReference type="ChEBI" id="CHEBI:58210"/>
    </cofactor>
</comment>
<dbReference type="Pfam" id="PF00310">
    <property type="entry name" value="GATase_2"/>
    <property type="match status" value="1"/>
</dbReference>
<keyword evidence="13" id="KW-0003">3Fe-4S</keyword>
<evidence type="ECO:0000256" key="8">
    <source>
        <dbReference type="ARBA" id="ARBA00022962"/>
    </source>
</evidence>
<dbReference type="PANTHER" id="PTHR11938:SF148">
    <property type="entry name" value="GLUTAMATE SYNTHASE [NADPH] LARGE CHAIN"/>
    <property type="match status" value="1"/>
</dbReference>
<keyword evidence="7" id="KW-0479">Metal-binding</keyword>
<keyword evidence="4" id="KW-0028">Amino-acid biosynthesis</keyword>
<dbReference type="GO" id="GO:0051538">
    <property type="term" value="F:3 iron, 4 sulfur cluster binding"/>
    <property type="evidence" value="ECO:0007669"/>
    <property type="project" value="UniProtKB-KW"/>
</dbReference>
<feature type="non-terminal residue" evidence="16">
    <location>
        <position position="187"/>
    </location>
</feature>
<evidence type="ECO:0000256" key="4">
    <source>
        <dbReference type="ARBA" id="ARBA00022605"/>
    </source>
</evidence>
<comment type="similarity">
    <text evidence="3">Belongs to the glutamate synthase family.</text>
</comment>
<evidence type="ECO:0000256" key="12">
    <source>
        <dbReference type="ARBA" id="ARBA00023164"/>
    </source>
</evidence>
<keyword evidence="10" id="KW-0408">Iron</keyword>
<accession>A0A382P696</accession>
<keyword evidence="6" id="KW-0288">FMN</keyword>